<evidence type="ECO:0000313" key="2">
    <source>
        <dbReference type="EMBL" id="MCF2652737.1"/>
    </source>
</evidence>
<organism evidence="2 3">
    <name type="scientific">Anaeromassilibacillus senegalensis</name>
    <dbReference type="NCBI Taxonomy" id="1673717"/>
    <lineage>
        <taxon>Bacteria</taxon>
        <taxon>Bacillati</taxon>
        <taxon>Bacillota</taxon>
        <taxon>Clostridia</taxon>
        <taxon>Eubacteriales</taxon>
        <taxon>Acutalibacteraceae</taxon>
        <taxon>Anaeromassilibacillus</taxon>
    </lineage>
</organism>
<dbReference type="NCBIfam" id="NF047356">
    <property type="entry name" value="RNA_bind_RnpM"/>
    <property type="match status" value="1"/>
</dbReference>
<dbReference type="CDD" id="cd00279">
    <property type="entry name" value="YlxR"/>
    <property type="match status" value="1"/>
</dbReference>
<dbReference type="InterPro" id="IPR035931">
    <property type="entry name" value="YlxR-like_sf"/>
</dbReference>
<dbReference type="Pfam" id="PF04296">
    <property type="entry name" value="YlxR"/>
    <property type="match status" value="1"/>
</dbReference>
<reference evidence="2 3" key="1">
    <citation type="submission" date="2020-12" db="EMBL/GenBank/DDBJ databases">
        <title>Whole genome sequences of gut porcine anaerobes.</title>
        <authorList>
            <person name="Kubasova T."/>
            <person name="Jahodarova E."/>
            <person name="Rychlik I."/>
        </authorList>
    </citation>
    <scope>NUCLEOTIDE SEQUENCE [LARGE SCALE GENOMIC DNA]</scope>
    <source>
        <strain evidence="2 3">An867</strain>
    </source>
</reference>
<evidence type="ECO:0000313" key="3">
    <source>
        <dbReference type="Proteomes" id="UP001299220"/>
    </source>
</evidence>
<accession>A0ABS9CPI1</accession>
<dbReference type="PANTHER" id="PTHR34215">
    <property type="entry name" value="BLL0784 PROTEIN"/>
    <property type="match status" value="1"/>
</dbReference>
<dbReference type="SUPFAM" id="SSF64376">
    <property type="entry name" value="YlxR-like"/>
    <property type="match status" value="1"/>
</dbReference>
<dbReference type="EMBL" id="JAFBIT010000002">
    <property type="protein sequence ID" value="MCF2652737.1"/>
    <property type="molecule type" value="Genomic_DNA"/>
</dbReference>
<feature type="domain" description="YlxR" evidence="1">
    <location>
        <begin position="1"/>
        <end position="81"/>
    </location>
</feature>
<name>A0ABS9CPI1_9FIRM</name>
<dbReference type="Gene3D" id="3.30.1230.10">
    <property type="entry name" value="YlxR-like"/>
    <property type="match status" value="1"/>
</dbReference>
<protein>
    <submittedName>
        <fullName evidence="2">YlxR family protein</fullName>
    </submittedName>
</protein>
<dbReference type="InterPro" id="IPR007393">
    <property type="entry name" value="YlxR_dom"/>
</dbReference>
<keyword evidence="3" id="KW-1185">Reference proteome</keyword>
<gene>
    <name evidence="2" type="ORF">JQM67_08985</name>
</gene>
<proteinExistence type="predicted"/>
<evidence type="ECO:0000259" key="1">
    <source>
        <dbReference type="Pfam" id="PF04296"/>
    </source>
</evidence>
<dbReference type="InterPro" id="IPR037465">
    <property type="entry name" value="YlxR"/>
</dbReference>
<dbReference type="PANTHER" id="PTHR34215:SF1">
    <property type="entry name" value="YLXR DOMAIN-CONTAINING PROTEIN"/>
    <property type="match status" value="1"/>
</dbReference>
<dbReference type="Proteomes" id="UP001299220">
    <property type="component" value="Unassembled WGS sequence"/>
</dbReference>
<comment type="caution">
    <text evidence="2">The sequence shown here is derived from an EMBL/GenBank/DDBJ whole genome shotgun (WGS) entry which is preliminary data.</text>
</comment>
<sequence length="96" mass="10526">MCAGCGEMKPKKELVRVVRAPVKEENGVQTGGEVSLDLTGRKPGRGAYVCRNPECLQKAQKARRFERAFSCRIEDAVFEAMYAELCADAQKSGKDG</sequence>